<comment type="caution">
    <text evidence="1">The sequence shown here is derived from an EMBL/GenBank/DDBJ whole genome shotgun (WGS) entry which is preliminary data.</text>
</comment>
<dbReference type="AlphaFoldDB" id="A0A922FAG7"/>
<dbReference type="Proteomes" id="UP000811246">
    <property type="component" value="Chromosome 4"/>
</dbReference>
<name>A0A922FAG7_CARIL</name>
<accession>A0A922FAG7</accession>
<sequence>MKKVLDELHVWSLACWIRGGLGGLVLVARPLCCAAWLGVEGMVQVLSGMARAWLARLEWCRWHGLVLLSMDWCCARAGARAWSCTWLWSGQVQVPCRCCLAWSGAGGLVLSWAWRWHGRCQCMCCLVLAWLVPCMC</sequence>
<organism evidence="1 2">
    <name type="scientific">Carya illinoinensis</name>
    <name type="common">Pecan</name>
    <dbReference type="NCBI Taxonomy" id="32201"/>
    <lineage>
        <taxon>Eukaryota</taxon>
        <taxon>Viridiplantae</taxon>
        <taxon>Streptophyta</taxon>
        <taxon>Embryophyta</taxon>
        <taxon>Tracheophyta</taxon>
        <taxon>Spermatophyta</taxon>
        <taxon>Magnoliopsida</taxon>
        <taxon>eudicotyledons</taxon>
        <taxon>Gunneridae</taxon>
        <taxon>Pentapetalae</taxon>
        <taxon>rosids</taxon>
        <taxon>fabids</taxon>
        <taxon>Fagales</taxon>
        <taxon>Juglandaceae</taxon>
        <taxon>Carya</taxon>
    </lineage>
</organism>
<reference evidence="1" key="1">
    <citation type="submission" date="2021-01" db="EMBL/GenBank/DDBJ databases">
        <authorList>
            <person name="Lovell J.T."/>
            <person name="Bentley N."/>
            <person name="Bhattarai G."/>
            <person name="Jenkins J.W."/>
            <person name="Sreedasyam A."/>
            <person name="Alarcon Y."/>
            <person name="Bock C."/>
            <person name="Boston L."/>
            <person name="Carlson J."/>
            <person name="Cervantes K."/>
            <person name="Clermont K."/>
            <person name="Krom N."/>
            <person name="Kubenka K."/>
            <person name="Mamidi S."/>
            <person name="Mattison C."/>
            <person name="Monteros M."/>
            <person name="Pisani C."/>
            <person name="Plott C."/>
            <person name="Rajasekar S."/>
            <person name="Rhein H.S."/>
            <person name="Rohla C."/>
            <person name="Song M."/>
            <person name="Hilaire R.S."/>
            <person name="Shu S."/>
            <person name="Wells L."/>
            <person name="Wang X."/>
            <person name="Webber J."/>
            <person name="Heerema R.J."/>
            <person name="Klein P."/>
            <person name="Conner P."/>
            <person name="Grauke L."/>
            <person name="Grimwood J."/>
            <person name="Schmutz J."/>
            <person name="Randall J.J."/>
        </authorList>
    </citation>
    <scope>NUCLEOTIDE SEQUENCE</scope>
    <source>
        <tissue evidence="1">Leaf</tissue>
    </source>
</reference>
<gene>
    <name evidence="1" type="ORF">I3842_04G086400</name>
</gene>
<dbReference type="EMBL" id="CM031828">
    <property type="protein sequence ID" value="KAG6717207.1"/>
    <property type="molecule type" value="Genomic_DNA"/>
</dbReference>
<protein>
    <submittedName>
        <fullName evidence="1">Uncharacterized protein</fullName>
    </submittedName>
</protein>
<evidence type="ECO:0000313" key="2">
    <source>
        <dbReference type="Proteomes" id="UP000811246"/>
    </source>
</evidence>
<proteinExistence type="predicted"/>
<evidence type="ECO:0000313" key="1">
    <source>
        <dbReference type="EMBL" id="KAG6717207.1"/>
    </source>
</evidence>